<name>A0A4S2JLM9_9HYME</name>
<evidence type="ECO:0000256" key="1">
    <source>
        <dbReference type="SAM" id="MobiDB-lite"/>
    </source>
</evidence>
<accession>A0A4S2JLM9</accession>
<proteinExistence type="predicted"/>
<reference evidence="2 3" key="1">
    <citation type="journal article" date="2019" name="Philos. Trans. R. Soc. Lond., B, Biol. Sci.">
        <title>Ant behaviour and brain gene expression of defending hosts depend on the ecological success of the intruding social parasite.</title>
        <authorList>
            <person name="Kaur R."/>
            <person name="Stoldt M."/>
            <person name="Jongepier E."/>
            <person name="Feldmeyer B."/>
            <person name="Menzel F."/>
            <person name="Bornberg-Bauer E."/>
            <person name="Foitzik S."/>
        </authorList>
    </citation>
    <scope>NUCLEOTIDE SEQUENCE [LARGE SCALE GENOMIC DNA]</scope>
    <source>
        <tissue evidence="2">Whole body</tissue>
    </source>
</reference>
<feature type="region of interest" description="Disordered" evidence="1">
    <location>
        <begin position="1"/>
        <end position="26"/>
    </location>
</feature>
<organism evidence="2 3">
    <name type="scientific">Temnothorax longispinosus</name>
    <dbReference type="NCBI Taxonomy" id="300112"/>
    <lineage>
        <taxon>Eukaryota</taxon>
        <taxon>Metazoa</taxon>
        <taxon>Ecdysozoa</taxon>
        <taxon>Arthropoda</taxon>
        <taxon>Hexapoda</taxon>
        <taxon>Insecta</taxon>
        <taxon>Pterygota</taxon>
        <taxon>Neoptera</taxon>
        <taxon>Endopterygota</taxon>
        <taxon>Hymenoptera</taxon>
        <taxon>Apocrita</taxon>
        <taxon>Aculeata</taxon>
        <taxon>Formicoidea</taxon>
        <taxon>Formicidae</taxon>
        <taxon>Myrmicinae</taxon>
        <taxon>Temnothorax</taxon>
    </lineage>
</organism>
<dbReference type="AlphaFoldDB" id="A0A4S2JLM9"/>
<dbReference type="Proteomes" id="UP000310200">
    <property type="component" value="Unassembled WGS sequence"/>
</dbReference>
<comment type="caution">
    <text evidence="2">The sequence shown here is derived from an EMBL/GenBank/DDBJ whole genome shotgun (WGS) entry which is preliminary data.</text>
</comment>
<dbReference type="EMBL" id="QBLH01003684">
    <property type="protein sequence ID" value="TGZ36206.1"/>
    <property type="molecule type" value="Genomic_DNA"/>
</dbReference>
<keyword evidence="3" id="KW-1185">Reference proteome</keyword>
<sequence length="101" mass="11232">MTQIPQYSETTTHQGKTSATIDSTPTASNGLNIKVVIAKSYNKNAQSSLRYVPAHALTILKAVSGNVDTQVNVVKDYRLEKKLFQLVEEDTKKRLIAYSNF</sequence>
<gene>
    <name evidence="2" type="ORF">DBV15_07423</name>
</gene>
<evidence type="ECO:0000313" key="2">
    <source>
        <dbReference type="EMBL" id="TGZ36206.1"/>
    </source>
</evidence>
<evidence type="ECO:0000313" key="3">
    <source>
        <dbReference type="Proteomes" id="UP000310200"/>
    </source>
</evidence>
<protein>
    <submittedName>
        <fullName evidence="2">Uncharacterized protein</fullName>
    </submittedName>
</protein>